<sequence>MFDTVCRVCTYGLSCDSETPAAFVPKRLLHSYRSWETQVSSLPDHSVTLSTPEELHKAFQLQHDLDDSGGVTQRHGDPLAFRGHCGSSRFRRVTVSRAADSPLAPPAPERHPRAQIWLSHYPGCTCV</sequence>
<protein>
    <submittedName>
        <fullName evidence="1">Uncharacterized protein</fullName>
    </submittedName>
</protein>
<organism evidence="1 2">
    <name type="scientific">Aldrovandia affinis</name>
    <dbReference type="NCBI Taxonomy" id="143900"/>
    <lineage>
        <taxon>Eukaryota</taxon>
        <taxon>Metazoa</taxon>
        <taxon>Chordata</taxon>
        <taxon>Craniata</taxon>
        <taxon>Vertebrata</taxon>
        <taxon>Euteleostomi</taxon>
        <taxon>Actinopterygii</taxon>
        <taxon>Neopterygii</taxon>
        <taxon>Teleostei</taxon>
        <taxon>Notacanthiformes</taxon>
        <taxon>Halosauridae</taxon>
        <taxon>Aldrovandia</taxon>
    </lineage>
</organism>
<keyword evidence="2" id="KW-1185">Reference proteome</keyword>
<reference evidence="1" key="1">
    <citation type="journal article" date="2023" name="Science">
        <title>Genome structures resolve the early diversification of teleost fishes.</title>
        <authorList>
            <person name="Parey E."/>
            <person name="Louis A."/>
            <person name="Montfort J."/>
            <person name="Bouchez O."/>
            <person name="Roques C."/>
            <person name="Iampietro C."/>
            <person name="Lluch J."/>
            <person name="Castinel A."/>
            <person name="Donnadieu C."/>
            <person name="Desvignes T."/>
            <person name="Floi Bucao C."/>
            <person name="Jouanno E."/>
            <person name="Wen M."/>
            <person name="Mejri S."/>
            <person name="Dirks R."/>
            <person name="Jansen H."/>
            <person name="Henkel C."/>
            <person name="Chen W.J."/>
            <person name="Zahm M."/>
            <person name="Cabau C."/>
            <person name="Klopp C."/>
            <person name="Thompson A.W."/>
            <person name="Robinson-Rechavi M."/>
            <person name="Braasch I."/>
            <person name="Lecointre G."/>
            <person name="Bobe J."/>
            <person name="Postlethwait J.H."/>
            <person name="Berthelot C."/>
            <person name="Roest Crollius H."/>
            <person name="Guiguen Y."/>
        </authorList>
    </citation>
    <scope>NUCLEOTIDE SEQUENCE</scope>
    <source>
        <strain evidence="1">NC1722</strain>
    </source>
</reference>
<dbReference type="Proteomes" id="UP001221898">
    <property type="component" value="Unassembled WGS sequence"/>
</dbReference>
<comment type="caution">
    <text evidence="1">The sequence shown here is derived from an EMBL/GenBank/DDBJ whole genome shotgun (WGS) entry which is preliminary data.</text>
</comment>
<gene>
    <name evidence="1" type="ORF">AAFF_G00275720</name>
</gene>
<accession>A0AAD7RAW3</accession>
<name>A0AAD7RAW3_9TELE</name>
<evidence type="ECO:0000313" key="1">
    <source>
        <dbReference type="EMBL" id="KAJ8372922.1"/>
    </source>
</evidence>
<evidence type="ECO:0000313" key="2">
    <source>
        <dbReference type="Proteomes" id="UP001221898"/>
    </source>
</evidence>
<proteinExistence type="predicted"/>
<dbReference type="AlphaFoldDB" id="A0AAD7RAW3"/>
<dbReference type="EMBL" id="JAINUG010000380">
    <property type="protein sequence ID" value="KAJ8372922.1"/>
    <property type="molecule type" value="Genomic_DNA"/>
</dbReference>